<dbReference type="Proteomes" id="UP001152607">
    <property type="component" value="Unassembled WGS sequence"/>
</dbReference>
<name>A0A9W4U987_9PLEO</name>
<evidence type="ECO:0000313" key="2">
    <source>
        <dbReference type="EMBL" id="CAI6324736.1"/>
    </source>
</evidence>
<sequence length="135" mass="14602">MSSNPTLFAILSPLIIGLGTLYSKKDSSSTFCSDLNSDVHARLPPHSLKSDHVHLHHPYVVVEPGTGINRARANGDSQRIVPSLSSIGLSVVQSLQMSERSACLMIRAGISQLFSLAECTTPQLEMLDKHAHEQA</sequence>
<dbReference type="EMBL" id="CAOQHR010000002">
    <property type="protein sequence ID" value="CAI6324736.1"/>
    <property type="molecule type" value="Genomic_DNA"/>
</dbReference>
<comment type="caution">
    <text evidence="2">The sequence shown here is derived from an EMBL/GenBank/DDBJ whole genome shotgun (WGS) entry which is preliminary data.</text>
</comment>
<reference evidence="2" key="1">
    <citation type="submission" date="2023-01" db="EMBL/GenBank/DDBJ databases">
        <authorList>
            <person name="Van Ghelder C."/>
            <person name="Rancurel C."/>
        </authorList>
    </citation>
    <scope>NUCLEOTIDE SEQUENCE</scope>
    <source>
        <strain evidence="2">CNCM I-4278</strain>
    </source>
</reference>
<feature type="chain" id="PRO_5040801497" evidence="1">
    <location>
        <begin position="20"/>
        <end position="135"/>
    </location>
</feature>
<evidence type="ECO:0000313" key="3">
    <source>
        <dbReference type="Proteomes" id="UP001152607"/>
    </source>
</evidence>
<gene>
    <name evidence="2" type="ORF">PDIGIT_LOCUS3744</name>
</gene>
<dbReference type="AlphaFoldDB" id="A0A9W4U987"/>
<feature type="signal peptide" evidence="1">
    <location>
        <begin position="1"/>
        <end position="19"/>
    </location>
</feature>
<organism evidence="2 3">
    <name type="scientific">Periconia digitata</name>
    <dbReference type="NCBI Taxonomy" id="1303443"/>
    <lineage>
        <taxon>Eukaryota</taxon>
        <taxon>Fungi</taxon>
        <taxon>Dikarya</taxon>
        <taxon>Ascomycota</taxon>
        <taxon>Pezizomycotina</taxon>
        <taxon>Dothideomycetes</taxon>
        <taxon>Pleosporomycetidae</taxon>
        <taxon>Pleosporales</taxon>
        <taxon>Massarineae</taxon>
        <taxon>Periconiaceae</taxon>
        <taxon>Periconia</taxon>
    </lineage>
</organism>
<evidence type="ECO:0000256" key="1">
    <source>
        <dbReference type="SAM" id="SignalP"/>
    </source>
</evidence>
<keyword evidence="1" id="KW-0732">Signal</keyword>
<proteinExistence type="predicted"/>
<protein>
    <submittedName>
        <fullName evidence="2">Uncharacterized protein</fullName>
    </submittedName>
</protein>
<accession>A0A9W4U987</accession>
<keyword evidence="3" id="KW-1185">Reference proteome</keyword>